<keyword evidence="2" id="KW-1185">Reference proteome</keyword>
<dbReference type="KEGG" id="abs:AZOBR_140069"/>
<reference evidence="1 2" key="1">
    <citation type="journal article" date="2011" name="PLoS Genet.">
        <title>Azospirillum genomes reveal transition of bacteria from aquatic to terrestrial environments.</title>
        <authorList>
            <person name="Wisniewski-Dye F."/>
            <person name="Borziak K."/>
            <person name="Khalsa-Moyers G."/>
            <person name="Alexandre G."/>
            <person name="Sukharnikov L.O."/>
            <person name="Wuichet K."/>
            <person name="Hurst G.B."/>
            <person name="McDonald W.H."/>
            <person name="Robertson J.S."/>
            <person name="Barbe V."/>
            <person name="Calteau A."/>
            <person name="Rouy Z."/>
            <person name="Mangenot S."/>
            <person name="Prigent-Combaret C."/>
            <person name="Normand P."/>
            <person name="Boyer M."/>
            <person name="Siguier P."/>
            <person name="Dessaux Y."/>
            <person name="Elmerich C."/>
            <person name="Condemine G."/>
            <person name="Krishnen G."/>
            <person name="Kennedy I."/>
            <person name="Paterson A.H."/>
            <person name="Gonzalez V."/>
            <person name="Mavingui P."/>
            <person name="Zhulin I.B."/>
        </authorList>
    </citation>
    <scope>NUCLEOTIDE SEQUENCE [LARGE SCALE GENOMIC DNA]</scope>
    <source>
        <strain evidence="1 2">Sp245</strain>
    </source>
</reference>
<proteinExistence type="predicted"/>
<dbReference type="AlphaFoldDB" id="A0A9P1JRG0"/>
<evidence type="ECO:0000313" key="1">
    <source>
        <dbReference type="EMBL" id="CCC98339.1"/>
    </source>
</evidence>
<evidence type="ECO:0000313" key="2">
    <source>
        <dbReference type="Proteomes" id="UP000007319"/>
    </source>
</evidence>
<dbReference type="EMBL" id="HE577327">
    <property type="protein sequence ID" value="CCC98339.1"/>
    <property type="molecule type" value="Genomic_DNA"/>
</dbReference>
<organism evidence="1 2">
    <name type="scientific">Azospirillum baldaniorum</name>
    <dbReference type="NCBI Taxonomy" id="1064539"/>
    <lineage>
        <taxon>Bacteria</taxon>
        <taxon>Pseudomonadati</taxon>
        <taxon>Pseudomonadota</taxon>
        <taxon>Alphaproteobacteria</taxon>
        <taxon>Rhodospirillales</taxon>
        <taxon>Azospirillaceae</taxon>
        <taxon>Azospirillum</taxon>
    </lineage>
</organism>
<accession>A0A9P1JRG0</accession>
<name>A0A9P1JRG0_9PROT</name>
<sequence length="34" mass="3954">MLAKFAEHLSELLHPFHARTVLRAMRVDHQPSTL</sequence>
<protein>
    <submittedName>
        <fullName evidence="1">Uncharacterized protein</fullName>
    </submittedName>
</protein>
<gene>
    <name evidence="1" type="ORF">AZOBR_140069</name>
</gene>
<dbReference type="Proteomes" id="UP000007319">
    <property type="component" value="Chromosome"/>
</dbReference>